<feature type="compositionally biased region" description="Acidic residues" evidence="1">
    <location>
        <begin position="619"/>
        <end position="631"/>
    </location>
</feature>
<dbReference type="InterPro" id="IPR052588">
    <property type="entry name" value="Kelch_domain_protein"/>
</dbReference>
<dbReference type="PANTHER" id="PTHR46063:SF1">
    <property type="entry name" value="KELCH DOMAIN-CONTAINING PROTEIN 4"/>
    <property type="match status" value="1"/>
</dbReference>
<comment type="caution">
    <text evidence="3">The sequence shown here is derived from an EMBL/GenBank/DDBJ whole genome shotgun (WGS) entry which is preliminary data.</text>
</comment>
<evidence type="ECO:0000259" key="2">
    <source>
        <dbReference type="Pfam" id="PF13422"/>
    </source>
</evidence>
<gene>
    <name evidence="3" type="primary">KLHDC4</name>
    <name evidence="3" type="ORF">FOL46_006465</name>
</gene>
<feature type="domain" description="DUF4110" evidence="2">
    <location>
        <begin position="665"/>
        <end position="747"/>
    </location>
</feature>
<feature type="region of interest" description="Disordered" evidence="1">
    <location>
        <begin position="372"/>
        <end position="415"/>
    </location>
</feature>
<feature type="compositionally biased region" description="Polar residues" evidence="1">
    <location>
        <begin position="387"/>
        <end position="401"/>
    </location>
</feature>
<name>A0A7J6MQB0_PEROL</name>
<dbReference type="Pfam" id="PF13422">
    <property type="entry name" value="DUF4110"/>
    <property type="match status" value="1"/>
</dbReference>
<feature type="region of interest" description="Disordered" evidence="1">
    <location>
        <begin position="590"/>
        <end position="647"/>
    </location>
</feature>
<dbReference type="EMBL" id="JABANN010000042">
    <property type="protein sequence ID" value="KAF4673765.1"/>
    <property type="molecule type" value="Genomic_DNA"/>
</dbReference>
<dbReference type="Pfam" id="PF24681">
    <property type="entry name" value="Kelch_KLHDC2_KLHL20_DRC7"/>
    <property type="match status" value="2"/>
</dbReference>
<feature type="compositionally biased region" description="Basic and acidic residues" evidence="1">
    <location>
        <begin position="7"/>
        <end position="29"/>
    </location>
</feature>
<evidence type="ECO:0000256" key="1">
    <source>
        <dbReference type="SAM" id="MobiDB-lite"/>
    </source>
</evidence>
<dbReference type="Proteomes" id="UP000572268">
    <property type="component" value="Unassembled WGS sequence"/>
</dbReference>
<organism evidence="3 4">
    <name type="scientific">Perkinsus olseni</name>
    <name type="common">Perkinsus atlanticus</name>
    <dbReference type="NCBI Taxonomy" id="32597"/>
    <lineage>
        <taxon>Eukaryota</taxon>
        <taxon>Sar</taxon>
        <taxon>Alveolata</taxon>
        <taxon>Perkinsozoa</taxon>
        <taxon>Perkinsea</taxon>
        <taxon>Perkinsida</taxon>
        <taxon>Perkinsidae</taxon>
        <taxon>Perkinsus</taxon>
    </lineage>
</organism>
<proteinExistence type="predicted"/>
<evidence type="ECO:0000313" key="4">
    <source>
        <dbReference type="Proteomes" id="UP000572268"/>
    </source>
</evidence>
<feature type="compositionally biased region" description="Basic residues" evidence="1">
    <location>
        <begin position="637"/>
        <end position="646"/>
    </location>
</feature>
<feature type="region of interest" description="Disordered" evidence="1">
    <location>
        <begin position="439"/>
        <end position="465"/>
    </location>
</feature>
<dbReference type="InterPro" id="IPR025183">
    <property type="entry name" value="DUF4110"/>
</dbReference>
<dbReference type="InterPro" id="IPR015915">
    <property type="entry name" value="Kelch-typ_b-propeller"/>
</dbReference>
<feature type="compositionally biased region" description="Basic and acidic residues" evidence="1">
    <location>
        <begin position="372"/>
        <end position="386"/>
    </location>
</feature>
<feature type="region of interest" description="Disordered" evidence="1">
    <location>
        <begin position="1"/>
        <end position="43"/>
    </location>
</feature>
<evidence type="ECO:0000313" key="3">
    <source>
        <dbReference type="EMBL" id="KAF4673765.1"/>
    </source>
</evidence>
<dbReference type="SUPFAM" id="SSF117281">
    <property type="entry name" value="Kelch motif"/>
    <property type="match status" value="1"/>
</dbReference>
<sequence length="1751" mass="195728">MAKKDKKTAALEKAARKEAKKNKQAEKANKGATKKSKRELAAAGEEDIEVLLNRMDNDPRTRELEGQKKVRTEVLEAPPSPRLNMSMTVTNSGDVLVFGGEFFDGDRQTVYNDTLRWDIDKGEWKKVEPPVSPKPRCAHQAVLVNNRYVYIFGGEFSTVSQFHHYRDLWRFDLKTNLWEEIKATGDRPSQRSGHRMLVWKGYIILFGGFYDTFRECKYFNDLHMFNITEEKWYKVDFSNVPSLNLPAPRGGCLFFVHPQADMAYLYGGYSRDTKQNATSGTEHTDMWALNLKNAANTLKPTWERLSKKGPAPSKRSGMACAVYKNRCLVFGGVTDEDKPGLTLESRFYNDLHAFDMERKRWYVLDYKLGQKKPQEKKSRRNREGKSSKANTSTFAASVSDPTESLSAEEEEDETAKFEWQFEYVDENGQLVTMIIPEEDRTSSEESDEDQRTPAATPAGRAEVEEPIATPEVLRARRAEGLATVQEETEEACPTLIDEKGSEEKQATPEAGATGVGKMTAAEALKMGNVDLPVERINSALLVKGHTLIVYGGLREYGDREVTFDDCWSLDLRQRTKWTCLLKGTMSEQKWMGSDDELSDDDEGEDGDLDDADWSSSGESSDEDEEEVEEAEQLQQEKKKKASRKSAKLRERMEEIRSQWDLKEEYTPRLEESLRDFAKRTMDHWAEVQEAKMIEEAKASGDMDNAELRRAIMDRKEVRRLAFSLAEERYNEVRDVLVELKEMEEEQAGVVFYSRATHWMIPELRGVNAENLLQIIASTSSSTLTQSEYVYLTVALNRASKAASRPRSGEWEDTVGDWLRNHAGRMPVRQATLTMNALARAGAGDSCGWIGESLKALLEHTGDLVAQDLSLALNAAAKVLADENKRPAGGVPEEVLSLCEEVLCRALPGLAKDLSPQGFANVLHACAKLKIRPSTLIVVEKFCISPLLRGSDSSNPLLGMNRHELSLLIYSLARLYPPSNGSVRTVFEFAAPIVTSNESLKGMQVSELVMILHSFEKANFIPEDAIIKRLSYFTAPVVDKMSIAELANVGKFFVGCGAPDYSFLMECSRRLRCMPEHQLRSAQNLSLLMGIYAKALVRDAPLVCGVLLAAFMSCENPDPPSVARTLLAISRLDLVRNIDKSHRRNLLRLARRSLASSDQHSLVCLAYALCTPGWDIDIGLLHDSLLLAAEPLVLHKATFGPQLAVAMQVAGITLELTLRQLRSLSWLWDASTDVSRSGEGLDALRLSAVQEEVTLTVQRVLSDDSDATLEREALVNDIWACQVAGDRQSRLGNLKFELLSKADGVFRDLSKIGENKMEEKTISSGWESYLFEAASKGILPGLDMAEWAEILRASGTRSASTEMRGFLERHFMLPVVMARTKVEAEVALSFVSSLANIYRRSTPQLNAFLNRVCADMSSARKFESFSKVELIAFVSALGRCGYTSEAIVMMNIGSVLRRRVDELDFADCAAVFKFYSRCKHADDTLFKTLQARLRSTHVEFDQAVAPSLLSSLAHLRLEDDEDFVARTIVPQLMDSGKLSSEGCVRVVIAVTKLDIVRALRPGDRESLLALAAESAQICTLRSISALCYNLCQSSWGGEGLPVIRKALERLYWNLEQMAEETIARQIGISIQALNWTRLDAETLRCLLRLRVSSEAALNALPRVAEPRLSGIHGEVRAALKSMGIPKLFENEVKIDAFWGCDMLVTLVSEVPYPISLAFTCGNNNDLRCTNDTSGTDKIARMMMSKACKTIEI</sequence>
<reference evidence="3 4" key="1">
    <citation type="submission" date="2020-04" db="EMBL/GenBank/DDBJ databases">
        <title>Perkinsus olseni comparative genomics.</title>
        <authorList>
            <person name="Bogema D.R."/>
        </authorList>
    </citation>
    <scope>NUCLEOTIDE SEQUENCE [LARGE SCALE GENOMIC DNA]</scope>
    <source>
        <strain evidence="3">ATCC PRA-31</strain>
    </source>
</reference>
<accession>A0A7J6MQB0</accession>
<protein>
    <submittedName>
        <fullName evidence="3">Kelch domain containing 4</fullName>
    </submittedName>
</protein>
<dbReference type="PANTHER" id="PTHR46063">
    <property type="entry name" value="KELCH DOMAIN-CONTAINING PROTEIN"/>
    <property type="match status" value="1"/>
</dbReference>
<feature type="compositionally biased region" description="Acidic residues" evidence="1">
    <location>
        <begin position="593"/>
        <end position="612"/>
    </location>
</feature>
<dbReference type="Gene3D" id="2.120.10.80">
    <property type="entry name" value="Kelch-type beta propeller"/>
    <property type="match status" value="1"/>
</dbReference>